<feature type="region of interest" description="Disordered" evidence="3">
    <location>
        <begin position="225"/>
        <end position="254"/>
    </location>
</feature>
<dbReference type="PANTHER" id="PTHR21512">
    <property type="entry name" value="TRAFFICKING PROTEIN PARTICLE COMPLEX SUBUNIT 9"/>
    <property type="match status" value="1"/>
</dbReference>
<dbReference type="InterPro" id="IPR058563">
    <property type="entry name" value="Trs120_TRAPPC9_N"/>
</dbReference>
<dbReference type="InterPro" id="IPR058564">
    <property type="entry name" value="TPR_TRAPPC9_Trs120"/>
</dbReference>
<reference evidence="8" key="1">
    <citation type="submission" date="2023-03" db="EMBL/GenBank/DDBJ databases">
        <title>Mating type loci evolution in Malassezia.</title>
        <authorList>
            <person name="Coelho M.A."/>
        </authorList>
    </citation>
    <scope>NUCLEOTIDE SEQUENCE</scope>
    <source>
        <strain evidence="8">CBS 9557</strain>
    </source>
</reference>
<dbReference type="GO" id="GO:0005802">
    <property type="term" value="C:trans-Golgi network"/>
    <property type="evidence" value="ECO:0007669"/>
    <property type="project" value="TreeGrafter"/>
</dbReference>
<dbReference type="Pfam" id="PF26251">
    <property type="entry name" value="TPR_TRAPPC9-Trs120"/>
    <property type="match status" value="1"/>
</dbReference>
<evidence type="ECO:0000259" key="4">
    <source>
        <dbReference type="Pfam" id="PF08626"/>
    </source>
</evidence>
<evidence type="ECO:0000256" key="3">
    <source>
        <dbReference type="SAM" id="MobiDB-lite"/>
    </source>
</evidence>
<dbReference type="Proteomes" id="UP001213623">
    <property type="component" value="Chromosome 3"/>
</dbReference>
<evidence type="ECO:0000259" key="6">
    <source>
        <dbReference type="Pfam" id="PF26254"/>
    </source>
</evidence>
<feature type="domain" description="Trs120/TRAPPC9 TPR region" evidence="5">
    <location>
        <begin position="406"/>
        <end position="697"/>
    </location>
</feature>
<accession>A0AAF0EM25</accession>
<dbReference type="EMBL" id="CP119894">
    <property type="protein sequence ID" value="WFD27044.1"/>
    <property type="molecule type" value="Genomic_DNA"/>
</dbReference>
<protein>
    <submittedName>
        <fullName evidence="8">Uncharacterized protein</fullName>
    </submittedName>
</protein>
<proteinExistence type="predicted"/>
<dbReference type="Pfam" id="PF26282">
    <property type="entry name" value="Ig_TRAPPC9-Trs120_3rd"/>
    <property type="match status" value="1"/>
</dbReference>
<gene>
    <name evidence="8" type="ORF">MNAN1_002038</name>
</gene>
<evidence type="ECO:0000256" key="2">
    <source>
        <dbReference type="ARBA" id="ARBA00023034"/>
    </source>
</evidence>
<feature type="domain" description="Trs120/TRAPPC9 third Ig-like" evidence="7">
    <location>
        <begin position="1091"/>
        <end position="1206"/>
    </location>
</feature>
<dbReference type="Pfam" id="PF26280">
    <property type="entry name" value="Ig_TRAPPC9-Trs120_2nd"/>
    <property type="match status" value="1"/>
</dbReference>
<dbReference type="PANTHER" id="PTHR21512:SF5">
    <property type="entry name" value="TRAFFICKING PROTEIN PARTICLE COMPLEX SUBUNIT 9"/>
    <property type="match status" value="1"/>
</dbReference>
<evidence type="ECO:0000313" key="9">
    <source>
        <dbReference type="Proteomes" id="UP001213623"/>
    </source>
</evidence>
<comment type="subcellular location">
    <subcellularLocation>
        <location evidence="1">Golgi apparatus</location>
    </subcellularLocation>
</comment>
<dbReference type="InterPro" id="IPR058567">
    <property type="entry name" value="Ig_TRAPPC9_Trs120_3rd"/>
</dbReference>
<dbReference type="InterPro" id="IPR013935">
    <property type="entry name" value="Trs120_TRAPPC9"/>
</dbReference>
<sequence length="1857" mass="204483">MAATAPTFAATGTPSFCAPAKIQILLVPAAPLETAEFERWVNYVRAWETMRLVDVPRTSRAPPAPSLHQQGEVHVSFVTSYQPAHAYLAPFQMHRVVHGVLGLTTCPAHQHSDLERVPGLLRMQHPQALVHRVWAFDVHASGARHDEGGDMAAMPDDAREEHEFVPQAGFAGQRDHGLLVFPAVRRDAKDVRFYVRTLLAEFIGTLLDQLDGTVHQLDDNALETPRETLRAAPTLRPPTEWRDAPPLPPRPAAAPSTAAKMFGLKRPKPPAPPPPVSMRLVKVRADVALLSGYLWDALELYDSVLTASGKERALAGGQDAVWFAAALEGWAVARTLVARLGGDAAAQAPGRLYPLTPGREKEVREPSLESQAWRDVAEAYSLALTIYRQCLVPPHVQLESARSLTNETPRDYTPPWVYATACLSYARFLLALFASGGWNGEAFDQLVYGGVPPALDTGVPLTLSEHAHLAATSGIYRHEIAAAVHMAYTSSLRLLPAPDQLSIFGAMYHLLSLLGWTRSAAHMARVLGAIVSGLFARTLAEHASRTPPSVVWDGRSDPRWTPAPSAAPGIECLVDGTFSHGNPALVLGLVACDAYGLDILTTPLLHVPSTHILERARRRVCAHQYTDLLASVLGVPAAQSWLPALSASAAVARYQRTRPAFGWEELQTQLLKDLIVQCESVHEHVGQVFFAALLLRHGGLAPKDLVSVLRGLREALPRARWHGAPDLTLRWWGPRDMVRNITERPRPTRSAPIACTRASFDMPGARPSRPASMWVVGEPLAVDVTWYNPWPVPLVLHDVALRTTGVRVEAVPTRITLPPQSESVTCLQVIPQEVGDVKVVGCLARLDGSELYELDLPNRGPEEETPRAAGLAARPVTTLVRTVASSQPDSIEAFEASIACTPPALVGRVLPAQPHVHAVFVDMGGAALQLLDGQQKTVIVRLTNTSDVPVEFVRFEFDDPTQAPKREAMTQGDLSAGDRHELEWQLLHEPVLALHETVDPQQHVAPRASLDVPLCVRGQRGCSWARVHVWYGAPTAEQLFLRTTELTLPLSVEASVQVVALHVQPAPAPTIERLARAMGAPPVDEAWTNSVSLAWDLYNPTPYTRHAHLEVQAAPDGTPLSVSRALLPHSTTRVCVPWVPRALAAAALAEPIPSLMPRQYVVPKTLLSEEAQAQHRMQFWVRDQVLRSVQAHWTDEAGEQGRLSLRMPWPTPVQAEQLRQPVLQIQLDAPTAADVDTLVPVSVRVPHADRVSVRLEAFATVDGATSHVMVADGIWEEELAPLASCTKTLCFLAQGMYTLLLWRHAFTSLERHARAHAPTVSGSRTRGSSPESWSSPRTTDVRSSSSDTIVPWAPNAPLARKRTQSAREAPQPKRTRTVYTPKAPIPRRRTLPPLVPRTPSSPFLAIQPVHSRVHGQLTPRTPGRMWPTCAPPSSPAPPTILVSPPEADICAIVAKMARPSSVAPVPSEWQFAYVSTLLTRDQAALEQLAWRLDLVFTSLATAHVEFRDTFPHLMARVAKQAARQVMHLLTCAWKPHTTEDYAHSPPSFRVRSLTRELTRATALPVPEAPHIHWAQKLAEMIGADVSLKLVRHIVDTVWYMAVQDPKRPFVRPQLMAYFCLHWTEYVRRWEAQEVRADTRLLPTTQLPLLQGVHAPASVPTSTLLRLLFEQMWRDKFEKMEERQGRGQGAMYLQVPRAGSPTAHQVCAPPLHAEAEGVCIVDAARLLGEMYRMGTLPDIDTVRKWLHALLLHGQPWMQVPLYELEAGCALLLLTGGSMHHGWAVQQLDMDSCSLQRSHAHRTRAAPSPSIVEPCLRELRALVQLPLLPSPTKRWLQGVLTYAQREWLLTGSHTHSTRT</sequence>
<evidence type="ECO:0000313" key="8">
    <source>
        <dbReference type="EMBL" id="WFD27044.1"/>
    </source>
</evidence>
<feature type="domain" description="Trs120/TRAPPC9 N-terminal" evidence="4">
    <location>
        <begin position="15"/>
        <end position="227"/>
    </location>
</feature>
<keyword evidence="9" id="KW-1185">Reference proteome</keyword>
<dbReference type="Pfam" id="PF08626">
    <property type="entry name" value="TRAPPC9-Trs120"/>
    <property type="match status" value="1"/>
</dbReference>
<feature type="domain" description="Trs120/TRAPPC9 first Ig-like" evidence="6">
    <location>
        <begin position="771"/>
        <end position="861"/>
    </location>
</feature>
<dbReference type="Pfam" id="PF26254">
    <property type="entry name" value="Ig_TRAPPC9-Trs120_1st"/>
    <property type="match status" value="1"/>
</dbReference>
<evidence type="ECO:0000259" key="5">
    <source>
        <dbReference type="Pfam" id="PF26251"/>
    </source>
</evidence>
<feature type="compositionally biased region" description="Polar residues" evidence="3">
    <location>
        <begin position="1320"/>
        <end position="1333"/>
    </location>
</feature>
<feature type="compositionally biased region" description="Low complexity" evidence="3">
    <location>
        <begin position="1334"/>
        <end position="1348"/>
    </location>
</feature>
<name>A0AAF0EM25_9BASI</name>
<organism evidence="8 9">
    <name type="scientific">Malassezia nana</name>
    <dbReference type="NCBI Taxonomy" id="180528"/>
    <lineage>
        <taxon>Eukaryota</taxon>
        <taxon>Fungi</taxon>
        <taxon>Dikarya</taxon>
        <taxon>Basidiomycota</taxon>
        <taxon>Ustilaginomycotina</taxon>
        <taxon>Malasseziomycetes</taxon>
        <taxon>Malasseziales</taxon>
        <taxon>Malasseziaceae</taxon>
        <taxon>Malassezia</taxon>
    </lineage>
</organism>
<keyword evidence="2" id="KW-0333">Golgi apparatus</keyword>
<evidence type="ECO:0000256" key="1">
    <source>
        <dbReference type="ARBA" id="ARBA00004555"/>
    </source>
</evidence>
<feature type="region of interest" description="Disordered" evidence="3">
    <location>
        <begin position="1315"/>
        <end position="1378"/>
    </location>
</feature>
<evidence type="ECO:0000259" key="7">
    <source>
        <dbReference type="Pfam" id="PF26282"/>
    </source>
</evidence>
<dbReference type="InterPro" id="IPR058565">
    <property type="entry name" value="Ig_TRAPPC9_Trs120_1st"/>
</dbReference>